<protein>
    <recommendedName>
        <fullName evidence="2">Pyridoxal phosphate homeostasis protein</fullName>
        <shortName evidence="2">PLP homeostasis protein</shortName>
    </recommendedName>
</protein>
<dbReference type="AlphaFoldDB" id="A0A087BR36"/>
<comment type="function">
    <text evidence="2">Pyridoxal 5'-phosphate (PLP)-binding protein, which is involved in PLP homeostasis.</text>
</comment>
<dbReference type="Gene3D" id="3.20.20.10">
    <property type="entry name" value="Alanine racemase"/>
    <property type="match status" value="1"/>
</dbReference>
<dbReference type="InterPro" id="IPR011078">
    <property type="entry name" value="PyrdxlP_homeostasis"/>
</dbReference>
<feature type="modified residue" description="N6-(pyridoxal phosphate)lysine" evidence="2">
    <location>
        <position position="55"/>
    </location>
</feature>
<name>A0A087BR36_9BIFI</name>
<dbReference type="EMBL" id="JGZE01000033">
    <property type="protein sequence ID" value="KFI73486.1"/>
    <property type="molecule type" value="Genomic_DNA"/>
</dbReference>
<keyword evidence="1 2" id="KW-0663">Pyridoxal phosphate</keyword>
<evidence type="ECO:0000256" key="2">
    <source>
        <dbReference type="HAMAP-Rule" id="MF_02087"/>
    </source>
</evidence>
<gene>
    <name evidence="5" type="ORF">BMON_1687</name>
</gene>
<dbReference type="InterPro" id="IPR029066">
    <property type="entry name" value="PLP-binding_barrel"/>
</dbReference>
<dbReference type="GeneID" id="93094648"/>
<evidence type="ECO:0000313" key="5">
    <source>
        <dbReference type="EMBL" id="KFI73486.1"/>
    </source>
</evidence>
<dbReference type="Pfam" id="PF01168">
    <property type="entry name" value="Ala_racemase_N"/>
    <property type="match status" value="1"/>
</dbReference>
<dbReference type="CDD" id="cd00635">
    <property type="entry name" value="PLPDE_III_YBL036c_like"/>
    <property type="match status" value="1"/>
</dbReference>
<comment type="caution">
    <text evidence="5">The sequence shown here is derived from an EMBL/GenBank/DDBJ whole genome shotgun (WGS) entry which is preliminary data.</text>
</comment>
<dbReference type="eggNOG" id="COG0325">
    <property type="taxonomic scope" value="Bacteria"/>
</dbReference>
<sequence>MTAYMDHKDLANERITAERTKEIAGSVRRVMDAVAEAERSSKRPAGSVRLEAATKTRDVGEIMAAIDAGIGLIGENRPQEVAVKAAGLRRQCAERGLAIGRADGGGSSAGTGVSAAESSAVADTAGTAGVRQSNDRQSPAGARAAGHVDFHLIGQLQPNKIGKVLPVVDTIESVGSLALAEKISRRAVARGLTVGVLLEVNESGEAAKSGCNPKNAIDIARRIGIMGGLHLRGLMTIGAHVDDEIVIRRGFEHLRRLRDQLLESQDPGTADCRELSMGMTADMAYAIAEGSTIVRVGTGIFGQRAFI</sequence>
<dbReference type="SUPFAM" id="SSF51419">
    <property type="entry name" value="PLP-binding barrel"/>
    <property type="match status" value="2"/>
</dbReference>
<evidence type="ECO:0000256" key="3">
    <source>
        <dbReference type="RuleBase" id="RU004514"/>
    </source>
</evidence>
<organism evidence="5 6">
    <name type="scientific">Bifidobacterium mongoliense DSM 21395</name>
    <dbReference type="NCBI Taxonomy" id="1437603"/>
    <lineage>
        <taxon>Bacteria</taxon>
        <taxon>Bacillati</taxon>
        <taxon>Actinomycetota</taxon>
        <taxon>Actinomycetes</taxon>
        <taxon>Bifidobacteriales</taxon>
        <taxon>Bifidobacteriaceae</taxon>
        <taxon>Bifidobacterium</taxon>
    </lineage>
</organism>
<dbReference type="PANTHER" id="PTHR10146:SF14">
    <property type="entry name" value="PYRIDOXAL PHOSPHATE HOMEOSTASIS PROTEIN"/>
    <property type="match status" value="1"/>
</dbReference>
<dbReference type="HAMAP" id="MF_02087">
    <property type="entry name" value="PLP_homeostasis"/>
    <property type="match status" value="1"/>
</dbReference>
<proteinExistence type="inferred from homology"/>
<evidence type="ECO:0000313" key="6">
    <source>
        <dbReference type="Proteomes" id="UP000029082"/>
    </source>
</evidence>
<dbReference type="STRING" id="1437603.GCA_000771525_01635"/>
<dbReference type="Proteomes" id="UP000029082">
    <property type="component" value="Unassembled WGS sequence"/>
</dbReference>
<accession>A0A087BR36</accession>
<dbReference type="PANTHER" id="PTHR10146">
    <property type="entry name" value="PROLINE SYNTHETASE CO-TRANSCRIBED BACTERIAL HOMOLOG PROTEIN"/>
    <property type="match status" value="1"/>
</dbReference>
<dbReference type="NCBIfam" id="TIGR00044">
    <property type="entry name" value="YggS family pyridoxal phosphate-dependent enzyme"/>
    <property type="match status" value="1"/>
</dbReference>
<comment type="similarity">
    <text evidence="2 3">Belongs to the pyridoxal phosphate-binding protein YggS/PROSC family.</text>
</comment>
<reference evidence="5 6" key="1">
    <citation type="submission" date="2014-03" db="EMBL/GenBank/DDBJ databases">
        <title>Genomics of Bifidobacteria.</title>
        <authorList>
            <person name="Ventura M."/>
            <person name="Milani C."/>
            <person name="Lugli G.A."/>
        </authorList>
    </citation>
    <scope>NUCLEOTIDE SEQUENCE [LARGE SCALE GENOMIC DNA]</scope>
    <source>
        <strain evidence="5 6">DSM 21395</strain>
    </source>
</reference>
<dbReference type="RefSeq" id="WP_033512783.1">
    <property type="nucleotide sequence ID" value="NZ_JDUO01000007.1"/>
</dbReference>
<keyword evidence="6" id="KW-1185">Reference proteome</keyword>
<dbReference type="OrthoDB" id="9804072at2"/>
<dbReference type="GO" id="GO:0030170">
    <property type="term" value="F:pyridoxal phosphate binding"/>
    <property type="evidence" value="ECO:0007669"/>
    <property type="project" value="UniProtKB-UniRule"/>
</dbReference>
<evidence type="ECO:0000256" key="1">
    <source>
        <dbReference type="ARBA" id="ARBA00022898"/>
    </source>
</evidence>
<dbReference type="InterPro" id="IPR001608">
    <property type="entry name" value="Ala_racemase_N"/>
</dbReference>
<feature type="domain" description="Alanine racemase N-terminal" evidence="4">
    <location>
        <begin position="150"/>
        <end position="303"/>
    </location>
</feature>
<evidence type="ECO:0000259" key="4">
    <source>
        <dbReference type="Pfam" id="PF01168"/>
    </source>
</evidence>